<dbReference type="EMBL" id="JAULSN010000002">
    <property type="protein sequence ID" value="KAK3379641.1"/>
    <property type="molecule type" value="Genomic_DNA"/>
</dbReference>
<keyword evidence="2" id="KW-0812">Transmembrane</keyword>
<reference evidence="3" key="2">
    <citation type="submission" date="2023-06" db="EMBL/GenBank/DDBJ databases">
        <authorList>
            <consortium name="Lawrence Berkeley National Laboratory"/>
            <person name="Haridas S."/>
            <person name="Hensen N."/>
            <person name="Bonometti L."/>
            <person name="Westerberg I."/>
            <person name="Brannstrom I.O."/>
            <person name="Guillou S."/>
            <person name="Cros-Aarteil S."/>
            <person name="Calhoun S."/>
            <person name="Kuo A."/>
            <person name="Mondo S."/>
            <person name="Pangilinan J."/>
            <person name="Riley R."/>
            <person name="Labutti K."/>
            <person name="Andreopoulos B."/>
            <person name="Lipzen A."/>
            <person name="Chen C."/>
            <person name="Yanf M."/>
            <person name="Daum C."/>
            <person name="Ng V."/>
            <person name="Clum A."/>
            <person name="Steindorff A."/>
            <person name="Ohm R."/>
            <person name="Martin F."/>
            <person name="Silar P."/>
            <person name="Natvig D."/>
            <person name="Lalanne C."/>
            <person name="Gautier V."/>
            <person name="Ament-Velasquez S.L."/>
            <person name="Kruys A."/>
            <person name="Hutchinson M.I."/>
            <person name="Powell A.J."/>
            <person name="Barry K."/>
            <person name="Miller A.N."/>
            <person name="Grigoriev I.V."/>
            <person name="Debuchy R."/>
            <person name="Gladieux P."/>
            <person name="Thoren M.H."/>
            <person name="Johannesson H."/>
        </authorList>
    </citation>
    <scope>NUCLEOTIDE SEQUENCE</scope>
    <source>
        <strain evidence="3">CBS 958.72</strain>
    </source>
</reference>
<accession>A0AAE0TSG0</accession>
<gene>
    <name evidence="3" type="ORF">B0T24DRAFT_675406</name>
</gene>
<feature type="compositionally biased region" description="Basic and acidic residues" evidence="1">
    <location>
        <begin position="1"/>
        <end position="27"/>
    </location>
</feature>
<feature type="compositionally biased region" description="Basic and acidic residues" evidence="1">
    <location>
        <begin position="243"/>
        <end position="270"/>
    </location>
</feature>
<evidence type="ECO:0000313" key="3">
    <source>
        <dbReference type="EMBL" id="KAK3379641.1"/>
    </source>
</evidence>
<feature type="region of interest" description="Disordered" evidence="1">
    <location>
        <begin position="1"/>
        <end position="31"/>
    </location>
</feature>
<name>A0AAE0TSG0_9PEZI</name>
<feature type="compositionally biased region" description="Low complexity" evidence="1">
    <location>
        <begin position="309"/>
        <end position="327"/>
    </location>
</feature>
<organism evidence="3 4">
    <name type="scientific">Lasiosphaeria ovina</name>
    <dbReference type="NCBI Taxonomy" id="92902"/>
    <lineage>
        <taxon>Eukaryota</taxon>
        <taxon>Fungi</taxon>
        <taxon>Dikarya</taxon>
        <taxon>Ascomycota</taxon>
        <taxon>Pezizomycotina</taxon>
        <taxon>Sordariomycetes</taxon>
        <taxon>Sordariomycetidae</taxon>
        <taxon>Sordariales</taxon>
        <taxon>Lasiosphaeriaceae</taxon>
        <taxon>Lasiosphaeria</taxon>
    </lineage>
</organism>
<feature type="compositionally biased region" description="Pro residues" evidence="1">
    <location>
        <begin position="210"/>
        <end position="219"/>
    </location>
</feature>
<protein>
    <submittedName>
        <fullName evidence="3">Uncharacterized protein</fullName>
    </submittedName>
</protein>
<feature type="compositionally biased region" description="Basic residues" evidence="1">
    <location>
        <begin position="149"/>
        <end position="158"/>
    </location>
</feature>
<sequence length="403" mass="43932">MQEDTDMRPFKFPTDTDSHSLARRKDSSAGTAEGGVVFLGLAEPQADERPMVVLGGSPVDATVHARQEPSPSPEHTVIQTIIRSSTTQVATATLAAGFPATPAPSSDGVGITRAQVEIIVGVLVGVGGFICILLCCCFRSVRRNGWSQRPRHRHSRRKRDSDGSGDSPYRRPPSIANNYWDNVPLRGEDPIIRPPPRPVFPHQTGMRAPFPAPPSPPPNQSNAERSRSPSRSPPNSLSTSPSRRPEQRPERQPAPHPEIRESARKPDKGGKSGGEFQPPPTQQRDGDQVNMKPGPMSDRRQQQLRSYLTTTARASRESPSSTPSRPTMTRQAHHFHQPPADSRNKQHSIPVSPCPHTHRLDLLQPFRPSLGNTPPGVSEQARQGYQLSPGSIPLGGSERACQG</sequence>
<proteinExistence type="predicted"/>
<reference evidence="3" key="1">
    <citation type="journal article" date="2023" name="Mol. Phylogenet. Evol.">
        <title>Genome-scale phylogeny and comparative genomics of the fungal order Sordariales.</title>
        <authorList>
            <person name="Hensen N."/>
            <person name="Bonometti L."/>
            <person name="Westerberg I."/>
            <person name="Brannstrom I.O."/>
            <person name="Guillou S."/>
            <person name="Cros-Aarteil S."/>
            <person name="Calhoun S."/>
            <person name="Haridas S."/>
            <person name="Kuo A."/>
            <person name="Mondo S."/>
            <person name="Pangilinan J."/>
            <person name="Riley R."/>
            <person name="LaButti K."/>
            <person name="Andreopoulos B."/>
            <person name="Lipzen A."/>
            <person name="Chen C."/>
            <person name="Yan M."/>
            <person name="Daum C."/>
            <person name="Ng V."/>
            <person name="Clum A."/>
            <person name="Steindorff A."/>
            <person name="Ohm R.A."/>
            <person name="Martin F."/>
            <person name="Silar P."/>
            <person name="Natvig D.O."/>
            <person name="Lalanne C."/>
            <person name="Gautier V."/>
            <person name="Ament-Velasquez S.L."/>
            <person name="Kruys A."/>
            <person name="Hutchinson M.I."/>
            <person name="Powell A.J."/>
            <person name="Barry K."/>
            <person name="Miller A.N."/>
            <person name="Grigoriev I.V."/>
            <person name="Debuchy R."/>
            <person name="Gladieux P."/>
            <person name="Hiltunen Thoren M."/>
            <person name="Johannesson H."/>
        </authorList>
    </citation>
    <scope>NUCLEOTIDE SEQUENCE</scope>
    <source>
        <strain evidence="3">CBS 958.72</strain>
    </source>
</reference>
<evidence type="ECO:0000256" key="1">
    <source>
        <dbReference type="SAM" id="MobiDB-lite"/>
    </source>
</evidence>
<evidence type="ECO:0000256" key="2">
    <source>
        <dbReference type="SAM" id="Phobius"/>
    </source>
</evidence>
<dbReference type="Proteomes" id="UP001287356">
    <property type="component" value="Unassembled WGS sequence"/>
</dbReference>
<dbReference type="AlphaFoldDB" id="A0AAE0TSG0"/>
<comment type="caution">
    <text evidence="3">The sequence shown here is derived from an EMBL/GenBank/DDBJ whole genome shotgun (WGS) entry which is preliminary data.</text>
</comment>
<feature type="compositionally biased region" description="Low complexity" evidence="1">
    <location>
        <begin position="229"/>
        <end position="242"/>
    </location>
</feature>
<feature type="transmembrane region" description="Helical" evidence="2">
    <location>
        <begin position="118"/>
        <end position="141"/>
    </location>
</feature>
<keyword evidence="4" id="KW-1185">Reference proteome</keyword>
<evidence type="ECO:0000313" key="4">
    <source>
        <dbReference type="Proteomes" id="UP001287356"/>
    </source>
</evidence>
<feature type="compositionally biased region" description="Polar residues" evidence="1">
    <location>
        <begin position="380"/>
        <end position="389"/>
    </location>
</feature>
<keyword evidence="2" id="KW-1133">Transmembrane helix</keyword>
<keyword evidence="2" id="KW-0472">Membrane</keyword>
<feature type="region of interest" description="Disordered" evidence="1">
    <location>
        <begin position="146"/>
        <end position="403"/>
    </location>
</feature>